<reference evidence="2" key="1">
    <citation type="submission" date="2020-10" db="EMBL/GenBank/DDBJ databases">
        <authorList>
            <person name="Kusch S."/>
        </authorList>
    </citation>
    <scope>NUCLEOTIDE SEQUENCE</scope>
    <source>
        <strain evidence="2">SwB9</strain>
    </source>
</reference>
<evidence type="ECO:0000313" key="3">
    <source>
        <dbReference type="Proteomes" id="UP000624404"/>
    </source>
</evidence>
<proteinExistence type="predicted"/>
<accession>A0A8H2VUJ9</accession>
<dbReference type="OrthoDB" id="10634801at2759"/>
<evidence type="ECO:0000256" key="1">
    <source>
        <dbReference type="SAM" id="MobiDB-lite"/>
    </source>
</evidence>
<feature type="region of interest" description="Disordered" evidence="1">
    <location>
        <begin position="1"/>
        <end position="42"/>
    </location>
</feature>
<organism evidence="2 3">
    <name type="scientific">Sclerotinia trifoliorum</name>
    <dbReference type="NCBI Taxonomy" id="28548"/>
    <lineage>
        <taxon>Eukaryota</taxon>
        <taxon>Fungi</taxon>
        <taxon>Dikarya</taxon>
        <taxon>Ascomycota</taxon>
        <taxon>Pezizomycotina</taxon>
        <taxon>Leotiomycetes</taxon>
        <taxon>Helotiales</taxon>
        <taxon>Sclerotiniaceae</taxon>
        <taxon>Sclerotinia</taxon>
    </lineage>
</organism>
<dbReference type="EMBL" id="CAJHIA010000013">
    <property type="protein sequence ID" value="CAD6445049.1"/>
    <property type="molecule type" value="Genomic_DNA"/>
</dbReference>
<gene>
    <name evidence="2" type="ORF">SCLTRI_LOCUS4841</name>
</gene>
<dbReference type="Proteomes" id="UP000624404">
    <property type="component" value="Unassembled WGS sequence"/>
</dbReference>
<protein>
    <submittedName>
        <fullName evidence="2">C20f5a80-017c-45c0-9da6-0d14f18529e1-CDS</fullName>
    </submittedName>
</protein>
<feature type="compositionally biased region" description="Polar residues" evidence="1">
    <location>
        <begin position="1"/>
        <end position="21"/>
    </location>
</feature>
<keyword evidence="3" id="KW-1185">Reference proteome</keyword>
<name>A0A8H2VUJ9_9HELO</name>
<dbReference type="AlphaFoldDB" id="A0A8H2VUJ9"/>
<sequence>MTNMNSPPTRSSASGGASENQAAPEYTILPADENPRMQPSPLLYTPLFTATANTSSGSTGYELRLATADGNRVWQGPIYICERAATIDMPEALCRQLANGLEAQFYYSIIDLDGQIVGSGSFKKIMPVM</sequence>
<comment type="caution">
    <text evidence="2">The sequence shown here is derived from an EMBL/GenBank/DDBJ whole genome shotgun (WGS) entry which is preliminary data.</text>
</comment>
<evidence type="ECO:0000313" key="2">
    <source>
        <dbReference type="EMBL" id="CAD6445049.1"/>
    </source>
</evidence>